<reference evidence="2 3" key="1">
    <citation type="journal article" date="2011" name="Stand. Genomic Sci.">
        <title>Complete genome sequence of Rhodospirillum rubrum type strain (S1).</title>
        <authorList>
            <person name="Munk A.C."/>
            <person name="Copeland A."/>
            <person name="Lucas S."/>
            <person name="Lapidus A."/>
            <person name="Del Rio T.G."/>
            <person name="Barry K."/>
            <person name="Detter J.C."/>
            <person name="Hammon N."/>
            <person name="Israni S."/>
            <person name="Pitluck S."/>
            <person name="Brettin T."/>
            <person name="Bruce D."/>
            <person name="Han C."/>
            <person name="Tapia R."/>
            <person name="Gilna P."/>
            <person name="Schmutz J."/>
            <person name="Larimer F."/>
            <person name="Land M."/>
            <person name="Kyrpides N.C."/>
            <person name="Mavromatis K."/>
            <person name="Richardson P."/>
            <person name="Rohde M."/>
            <person name="Goker M."/>
            <person name="Klenk H.P."/>
            <person name="Zhang Y."/>
            <person name="Roberts G.P."/>
            <person name="Reslewic S."/>
            <person name="Schwartz D.C."/>
        </authorList>
    </citation>
    <scope>NUCLEOTIDE SEQUENCE [LARGE SCALE GENOMIC DNA]</scope>
    <source>
        <strain evidence="3">ATCC 11170 / ATH 1.1.1 / DSM 467 / LMG 4362 / NCIMB 8255 / S1</strain>
    </source>
</reference>
<dbReference type="HOGENOM" id="CLU_1739130_0_0_5"/>
<feature type="domain" description="MaoC-like" evidence="1">
    <location>
        <begin position="10"/>
        <end position="118"/>
    </location>
</feature>
<dbReference type="Gene3D" id="3.10.129.10">
    <property type="entry name" value="Hotdog Thioesterase"/>
    <property type="match status" value="1"/>
</dbReference>
<evidence type="ECO:0000259" key="1">
    <source>
        <dbReference type="Pfam" id="PF01575"/>
    </source>
</evidence>
<evidence type="ECO:0000313" key="3">
    <source>
        <dbReference type="Proteomes" id="UP000001929"/>
    </source>
</evidence>
<dbReference type="InterPro" id="IPR002539">
    <property type="entry name" value="MaoC-like_dom"/>
</dbReference>
<dbReference type="RefSeq" id="WP_011391436.1">
    <property type="nucleotide sequence ID" value="NC_007643.1"/>
</dbReference>
<name>Q2RN12_RHORT</name>
<dbReference type="SUPFAM" id="SSF54637">
    <property type="entry name" value="Thioesterase/thiol ester dehydrase-isomerase"/>
    <property type="match status" value="1"/>
</dbReference>
<protein>
    <submittedName>
        <fullName evidence="2">MaoC-like dehydratase</fullName>
    </submittedName>
</protein>
<dbReference type="PANTHER" id="PTHR42993:SF1">
    <property type="entry name" value="MAOC-LIKE DEHYDRATASE DOMAIN-CONTAINING PROTEIN"/>
    <property type="match status" value="1"/>
</dbReference>
<sequence length="150" mass="15904">MTLSSTTAPLDQPIPQATADAFCALTGDDQWIHIDPARAEAEGLAGGDTVLPGALLLSLAVGGLGKALGYPEGTRSWQRSYERVRFLRPAPVGSRLRLEARESRRRPAGTGREVVVANVSLYSDLVEAGPVMEGCFTSLLEVAVQPDTAE</sequence>
<proteinExistence type="predicted"/>
<accession>Q2RN12</accession>
<keyword evidence="3" id="KW-1185">Reference proteome</keyword>
<dbReference type="PATRIC" id="fig|269796.9.peg.3812"/>
<dbReference type="eggNOG" id="COG2030">
    <property type="taxonomic scope" value="Bacteria"/>
</dbReference>
<organism evidence="2 3">
    <name type="scientific">Rhodospirillum rubrum (strain ATCC 11170 / ATH 1.1.1 / DSM 467 / LMG 4362 / NCIMB 8255 / S1)</name>
    <dbReference type="NCBI Taxonomy" id="269796"/>
    <lineage>
        <taxon>Bacteria</taxon>
        <taxon>Pseudomonadati</taxon>
        <taxon>Pseudomonadota</taxon>
        <taxon>Alphaproteobacteria</taxon>
        <taxon>Rhodospirillales</taxon>
        <taxon>Rhodospirillaceae</taxon>
        <taxon>Rhodospirillum</taxon>
    </lineage>
</organism>
<dbReference type="AlphaFoldDB" id="Q2RN12"/>
<gene>
    <name evidence="2" type="ordered locus">Rru_A3689</name>
</gene>
<dbReference type="InterPro" id="IPR029069">
    <property type="entry name" value="HotDog_dom_sf"/>
</dbReference>
<evidence type="ECO:0000313" key="2">
    <source>
        <dbReference type="EMBL" id="ABC24483.1"/>
    </source>
</evidence>
<dbReference type="Proteomes" id="UP000001929">
    <property type="component" value="Chromosome"/>
</dbReference>
<dbReference type="STRING" id="269796.Rru_A3689"/>
<dbReference type="EnsemblBacteria" id="ABC24483">
    <property type="protein sequence ID" value="ABC24483"/>
    <property type="gene ID" value="Rru_A3689"/>
</dbReference>
<dbReference type="CDD" id="cd03441">
    <property type="entry name" value="R_hydratase_like"/>
    <property type="match status" value="1"/>
</dbReference>
<dbReference type="KEGG" id="rru:Rru_A3689"/>
<dbReference type="PANTHER" id="PTHR42993">
    <property type="entry name" value="MAOC-LIKE DEHYDRATASE DOMAIN-CONTAINING PROTEIN"/>
    <property type="match status" value="1"/>
</dbReference>
<dbReference type="DNASU" id="3837145"/>
<dbReference type="EMBL" id="CP000230">
    <property type="protein sequence ID" value="ABC24483.1"/>
    <property type="molecule type" value="Genomic_DNA"/>
</dbReference>
<dbReference type="Pfam" id="PF01575">
    <property type="entry name" value="MaoC_dehydratas"/>
    <property type="match status" value="1"/>
</dbReference>